<evidence type="ECO:0000313" key="2">
    <source>
        <dbReference type="Proteomes" id="UP001560045"/>
    </source>
</evidence>
<dbReference type="InterPro" id="IPR029058">
    <property type="entry name" value="AB_hydrolase_fold"/>
</dbReference>
<dbReference type="EMBL" id="JBFNXQ010000002">
    <property type="protein sequence ID" value="MEX5716962.1"/>
    <property type="molecule type" value="Genomic_DNA"/>
</dbReference>
<evidence type="ECO:0000313" key="1">
    <source>
        <dbReference type="EMBL" id="MEX5716962.1"/>
    </source>
</evidence>
<accession>A0ABV3X8U9</accession>
<organism evidence="1 2">
    <name type="scientific">Geodermatophilus maliterrae</name>
    <dbReference type="NCBI Taxonomy" id="3162531"/>
    <lineage>
        <taxon>Bacteria</taxon>
        <taxon>Bacillati</taxon>
        <taxon>Actinomycetota</taxon>
        <taxon>Actinomycetes</taxon>
        <taxon>Geodermatophilales</taxon>
        <taxon>Geodermatophilaceae</taxon>
        <taxon>Geodermatophilus</taxon>
    </lineage>
</organism>
<dbReference type="RefSeq" id="WP_369202359.1">
    <property type="nucleotide sequence ID" value="NZ_JBFNXQ010000002.1"/>
</dbReference>
<dbReference type="SUPFAM" id="SSF53474">
    <property type="entry name" value="alpha/beta-Hydrolases"/>
    <property type="match status" value="1"/>
</dbReference>
<evidence type="ECO:0008006" key="3">
    <source>
        <dbReference type="Google" id="ProtNLM"/>
    </source>
</evidence>
<protein>
    <recommendedName>
        <fullName evidence="3">Serine-threonine protein kinase</fullName>
    </recommendedName>
</protein>
<keyword evidence="2" id="KW-1185">Reference proteome</keyword>
<gene>
    <name evidence="1" type="ORF">ABQ292_01105</name>
</gene>
<proteinExistence type="predicted"/>
<name>A0ABV3X8U9_9ACTN</name>
<comment type="caution">
    <text evidence="1">The sequence shown here is derived from an EMBL/GenBank/DDBJ whole genome shotgun (WGS) entry which is preliminary data.</text>
</comment>
<sequence>MADIEGLPYWTVRFDADGDPDGRLRQELLTELPSRGVQDLFVFSHGWNNSPQVADLLYRRFFALVAAELGELSAPRPRVGVLGVVWPSMRWLDEAIPDFAAAESGGAASAAPAAEEDPVTALKAVFPAPAQQDALERMAHLLREQPEDTAALVEFQRLMAVLGGTDADAEDAGEAGLVQADPLDVSDGMARAVEAVPSAQSEGGAASVGLAGAALPDDEAGAAGLRDLVSRRWEGAKQALRQFTYFQMKRRAGVVGERGLGPLCTAVRAAAPGVRLHLVGHSFGARLVSFALKGLPGGPEPAIASLTMLQGAFSHFAFADRLPFRDEGGALAGHADRVAGPIVVVHSVHDTAVGALYPAASLASRDDAAGIEDLLYRWGAMGHDGAQAVDAASSTLEPGDRPVVADGARFLNVDAGAVVRHGPPPSGAHSDVFHRELARLVLSAARIGGPPGAAEPVRVEAGEA</sequence>
<dbReference type="Proteomes" id="UP001560045">
    <property type="component" value="Unassembled WGS sequence"/>
</dbReference>
<reference evidence="1 2" key="1">
    <citation type="submission" date="2024-06" db="EMBL/GenBank/DDBJ databases">
        <title>Draft genome sequence of Geodermatophilus badlandi, a novel member of the Geodermatophilaceae isolated from badland sedimentary rocks in the Red desert, Wyoming, USA.</title>
        <authorList>
            <person name="Ben Tekaya S."/>
            <person name="Nouioui I."/>
            <person name="Flores G.M."/>
            <person name="Shaal M.N."/>
            <person name="Bredoire F."/>
            <person name="Basile F."/>
            <person name="Van Diepen L."/>
            <person name="Ward N.L."/>
        </authorList>
    </citation>
    <scope>NUCLEOTIDE SEQUENCE [LARGE SCALE GENOMIC DNA]</scope>
    <source>
        <strain evidence="1 2">WL48A</strain>
    </source>
</reference>